<sequence>MENALIPTQKTGSKLDLFSSTVCDSIEEALLFFQVAKNRLIDVNQWDEICNTPSSVFRLINAKGQEIVGLVQEDDYIRINIPGPGTKIGEGYDWVKVESITEKEFSDEEILSITVRPSHHPLRAFSETAHFFWSEATSTFQVKRKGNTVYAEVHGRNEAPNNKTSFFVDNLRNTLVGWGAKMGFSYPQWKGLTEGLVKR</sequence>
<name>A0A4U1CRJ5_9SPHI</name>
<evidence type="ECO:0008006" key="3">
    <source>
        <dbReference type="Google" id="ProtNLM"/>
    </source>
</evidence>
<gene>
    <name evidence="1" type="ORF">FA048_14655</name>
</gene>
<dbReference type="OrthoDB" id="947646at2"/>
<organism evidence="1 2">
    <name type="scientific">Pedobacter polaris</name>
    <dbReference type="NCBI Taxonomy" id="2571273"/>
    <lineage>
        <taxon>Bacteria</taxon>
        <taxon>Pseudomonadati</taxon>
        <taxon>Bacteroidota</taxon>
        <taxon>Sphingobacteriia</taxon>
        <taxon>Sphingobacteriales</taxon>
        <taxon>Sphingobacteriaceae</taxon>
        <taxon>Pedobacter</taxon>
    </lineage>
</organism>
<keyword evidence="2" id="KW-1185">Reference proteome</keyword>
<comment type="caution">
    <text evidence="1">The sequence shown here is derived from an EMBL/GenBank/DDBJ whole genome shotgun (WGS) entry which is preliminary data.</text>
</comment>
<proteinExistence type="predicted"/>
<accession>A0A4U1CRJ5</accession>
<dbReference type="RefSeq" id="WP_136842395.1">
    <property type="nucleotide sequence ID" value="NZ_SWBR01000003.1"/>
</dbReference>
<evidence type="ECO:0000313" key="2">
    <source>
        <dbReference type="Proteomes" id="UP000309488"/>
    </source>
</evidence>
<evidence type="ECO:0000313" key="1">
    <source>
        <dbReference type="EMBL" id="TKC08392.1"/>
    </source>
</evidence>
<dbReference type="EMBL" id="SWBR01000003">
    <property type="protein sequence ID" value="TKC08392.1"/>
    <property type="molecule type" value="Genomic_DNA"/>
</dbReference>
<reference evidence="1 2" key="1">
    <citation type="submission" date="2019-04" db="EMBL/GenBank/DDBJ databases">
        <title>Pedobacter sp. RP-3-22 sp. nov., isolated from Arctic soil.</title>
        <authorList>
            <person name="Dahal R.H."/>
            <person name="Kim D.-U."/>
        </authorList>
    </citation>
    <scope>NUCLEOTIDE SEQUENCE [LARGE SCALE GENOMIC DNA]</scope>
    <source>
        <strain evidence="1 2">RP-3-22</strain>
    </source>
</reference>
<dbReference type="AlphaFoldDB" id="A0A4U1CRJ5"/>
<dbReference type="Proteomes" id="UP000309488">
    <property type="component" value="Unassembled WGS sequence"/>
</dbReference>
<protein>
    <recommendedName>
        <fullName evidence="3">SRPBCC domain-containing protein</fullName>
    </recommendedName>
</protein>